<evidence type="ECO:0000256" key="5">
    <source>
        <dbReference type="ARBA" id="ARBA00022989"/>
    </source>
</evidence>
<keyword evidence="5 8" id="KW-1133">Transmembrane helix</keyword>
<gene>
    <name evidence="9" type="ORF">C7B45_09015</name>
</gene>
<evidence type="ECO:0000256" key="6">
    <source>
        <dbReference type="ARBA" id="ARBA00023136"/>
    </source>
</evidence>
<feature type="transmembrane region" description="Helical" evidence="8">
    <location>
        <begin position="12"/>
        <end position="28"/>
    </location>
</feature>
<sequence>MQKTVTQPLWKRALALVSITVWMVWGYIRLMPPPSLIRHGQLVVSGYDLWSFKNLAYSDIVKLYETRYLFLHLIPYIQNRIEYPVITGIFMSLAAVGHGIKSYFLVTFIIFWLIAILVYFLMERLVPEQAIFFAVLPLLMVYGLLNWDVLGIGFMVVAWYLYQRQQYTWSAIIFCFGVFAKLFPVFFLPFIIAELVRKRQLQTLWRMIGAFFATALIINVPFAVGNFKNWSYFFTYNAGRGLGADIYANEWIHGITTAQANMFSLIVVVLTVLYLMWQVYRGARIIDATALSFTVFLFVNKVYSPQYTLWVFVLAILAQWPIWTYVVLTLAGLVDYVNSFTVLYLLTSKSSSGGWYVGHVFYVGVIYRYITLAVVAVGSTINSRLQSSGYKDVSYKRAIDRI</sequence>
<keyword evidence="2" id="KW-1003">Cell membrane</keyword>
<dbReference type="AlphaFoldDB" id="A0A2T2WI38"/>
<comment type="subcellular location">
    <subcellularLocation>
        <location evidence="1">Cell membrane</location>
        <topology evidence="1">Multi-pass membrane protein</topology>
    </subcellularLocation>
</comment>
<keyword evidence="6 8" id="KW-0472">Membrane</keyword>
<evidence type="ECO:0000313" key="10">
    <source>
        <dbReference type="Proteomes" id="UP000241848"/>
    </source>
</evidence>
<name>A0A2T2WI38_9FIRM</name>
<feature type="transmembrane region" description="Helical" evidence="8">
    <location>
        <begin position="307"/>
        <end position="334"/>
    </location>
</feature>
<dbReference type="Pfam" id="PF09594">
    <property type="entry name" value="GT87"/>
    <property type="match status" value="1"/>
</dbReference>
<accession>A0A2T2WI38</accession>
<reference evidence="9 10" key="1">
    <citation type="journal article" date="2014" name="BMC Genomics">
        <title>Comparison of environmental and isolate Sulfobacillus genomes reveals diverse carbon, sulfur, nitrogen, and hydrogen metabolisms.</title>
        <authorList>
            <person name="Justice N.B."/>
            <person name="Norman A."/>
            <person name="Brown C.T."/>
            <person name="Singh A."/>
            <person name="Thomas B.C."/>
            <person name="Banfield J.F."/>
        </authorList>
    </citation>
    <scope>NUCLEOTIDE SEQUENCE [LARGE SCALE GENOMIC DNA]</scope>
    <source>
        <strain evidence="9">AMDSBA3</strain>
    </source>
</reference>
<dbReference type="EMBL" id="PXYV01000025">
    <property type="protein sequence ID" value="PSR21912.1"/>
    <property type="molecule type" value="Genomic_DNA"/>
</dbReference>
<keyword evidence="4 8" id="KW-0812">Transmembrane</keyword>
<evidence type="ECO:0000256" key="2">
    <source>
        <dbReference type="ARBA" id="ARBA00022475"/>
    </source>
</evidence>
<feature type="transmembrane region" description="Helical" evidence="8">
    <location>
        <begin position="354"/>
        <end position="377"/>
    </location>
</feature>
<feature type="transmembrane region" description="Helical" evidence="8">
    <location>
        <begin position="133"/>
        <end position="161"/>
    </location>
</feature>
<dbReference type="Proteomes" id="UP000241848">
    <property type="component" value="Unassembled WGS sequence"/>
</dbReference>
<evidence type="ECO:0008006" key="11">
    <source>
        <dbReference type="Google" id="ProtNLM"/>
    </source>
</evidence>
<proteinExistence type="inferred from homology"/>
<dbReference type="GO" id="GO:0005886">
    <property type="term" value="C:plasma membrane"/>
    <property type="evidence" value="ECO:0007669"/>
    <property type="project" value="UniProtKB-SubCell"/>
</dbReference>
<feature type="transmembrane region" description="Helical" evidence="8">
    <location>
        <begin position="260"/>
        <end position="277"/>
    </location>
</feature>
<evidence type="ECO:0000256" key="3">
    <source>
        <dbReference type="ARBA" id="ARBA00022679"/>
    </source>
</evidence>
<comment type="caution">
    <text evidence="9">The sequence shown here is derived from an EMBL/GenBank/DDBJ whole genome shotgun (WGS) entry which is preliminary data.</text>
</comment>
<feature type="transmembrane region" description="Helical" evidence="8">
    <location>
        <begin position="204"/>
        <end position="224"/>
    </location>
</feature>
<evidence type="ECO:0000256" key="4">
    <source>
        <dbReference type="ARBA" id="ARBA00022692"/>
    </source>
</evidence>
<evidence type="ECO:0000256" key="7">
    <source>
        <dbReference type="ARBA" id="ARBA00024033"/>
    </source>
</evidence>
<organism evidence="9 10">
    <name type="scientific">Sulfobacillus acidophilus</name>
    <dbReference type="NCBI Taxonomy" id="53633"/>
    <lineage>
        <taxon>Bacteria</taxon>
        <taxon>Bacillati</taxon>
        <taxon>Bacillota</taxon>
        <taxon>Clostridia</taxon>
        <taxon>Eubacteriales</taxon>
        <taxon>Clostridiales Family XVII. Incertae Sedis</taxon>
        <taxon>Sulfobacillus</taxon>
    </lineage>
</organism>
<dbReference type="InterPro" id="IPR018584">
    <property type="entry name" value="GT87"/>
</dbReference>
<evidence type="ECO:0000256" key="8">
    <source>
        <dbReference type="SAM" id="Phobius"/>
    </source>
</evidence>
<dbReference type="GO" id="GO:0016758">
    <property type="term" value="F:hexosyltransferase activity"/>
    <property type="evidence" value="ECO:0007669"/>
    <property type="project" value="InterPro"/>
</dbReference>
<protein>
    <recommendedName>
        <fullName evidence="11">DUF2029 domain-containing protein</fullName>
    </recommendedName>
</protein>
<feature type="transmembrane region" description="Helical" evidence="8">
    <location>
        <begin position="167"/>
        <end position="192"/>
    </location>
</feature>
<comment type="similarity">
    <text evidence="7">Belongs to the glycosyltransferase 87 family.</text>
</comment>
<evidence type="ECO:0000313" key="9">
    <source>
        <dbReference type="EMBL" id="PSR21912.1"/>
    </source>
</evidence>
<feature type="transmembrane region" description="Helical" evidence="8">
    <location>
        <begin position="100"/>
        <end position="121"/>
    </location>
</feature>
<evidence type="ECO:0000256" key="1">
    <source>
        <dbReference type="ARBA" id="ARBA00004651"/>
    </source>
</evidence>
<keyword evidence="3" id="KW-0808">Transferase</keyword>